<dbReference type="GeneID" id="39987371"/>
<dbReference type="EMBL" id="NBCO01000024">
    <property type="protein sequence ID" value="ORC87029.1"/>
    <property type="molecule type" value="Genomic_DNA"/>
</dbReference>
<keyword evidence="3" id="KW-1185">Reference proteome</keyword>
<dbReference type="OrthoDB" id="251263at2759"/>
<sequence length="146" mass="17421">MLLIVFLLLTSIANLSVNAKYNYDTVTNNDAEDFVKLDQQDRGEDLFAAEKEMIKQMMEDNLRQETARREWRRRIHLSFLETHQRISERDTVHIKDMFSPSIRADYLRMRRIIRQQNDGGTFLEDILTLVLWTIPFITLLVWQFLG</sequence>
<keyword evidence="1" id="KW-0732">Signal</keyword>
<dbReference type="RefSeq" id="XP_028881095.1">
    <property type="nucleotide sequence ID" value="XM_029027591.1"/>
</dbReference>
<name>A0A1X0NS67_9TRYP</name>
<feature type="signal peptide" evidence="1">
    <location>
        <begin position="1"/>
        <end position="19"/>
    </location>
</feature>
<proteinExistence type="predicted"/>
<feature type="chain" id="PRO_5012145593" evidence="1">
    <location>
        <begin position="20"/>
        <end position="146"/>
    </location>
</feature>
<dbReference type="Proteomes" id="UP000192257">
    <property type="component" value="Unassembled WGS sequence"/>
</dbReference>
<evidence type="ECO:0000256" key="1">
    <source>
        <dbReference type="SAM" id="SignalP"/>
    </source>
</evidence>
<gene>
    <name evidence="2" type="ORF">TM35_000241790</name>
</gene>
<reference evidence="2 3" key="1">
    <citation type="submission" date="2017-03" db="EMBL/GenBank/DDBJ databases">
        <title>An alternative strategy for trypanosome survival in the mammalian bloodstream revealed through genome and transcriptome analysis of the ubiquitous bovine parasite Trypanosoma (Megatrypanum) theileri.</title>
        <authorList>
            <person name="Kelly S."/>
            <person name="Ivens A."/>
            <person name="Mott A."/>
            <person name="O'Neill E."/>
            <person name="Emms D."/>
            <person name="Macleod O."/>
            <person name="Voorheis P."/>
            <person name="Matthews J."/>
            <person name="Matthews K."/>
            <person name="Carrington M."/>
        </authorList>
    </citation>
    <scope>NUCLEOTIDE SEQUENCE [LARGE SCALE GENOMIC DNA]</scope>
    <source>
        <strain evidence="2">Edinburgh</strain>
    </source>
</reference>
<protein>
    <submittedName>
        <fullName evidence="2">Uncharacterized protein</fullName>
    </submittedName>
</protein>
<accession>A0A1X0NS67</accession>
<evidence type="ECO:0000313" key="2">
    <source>
        <dbReference type="EMBL" id="ORC87029.1"/>
    </source>
</evidence>
<comment type="caution">
    <text evidence="2">The sequence shown here is derived from an EMBL/GenBank/DDBJ whole genome shotgun (WGS) entry which is preliminary data.</text>
</comment>
<evidence type="ECO:0000313" key="3">
    <source>
        <dbReference type="Proteomes" id="UP000192257"/>
    </source>
</evidence>
<organism evidence="2 3">
    <name type="scientific">Trypanosoma theileri</name>
    <dbReference type="NCBI Taxonomy" id="67003"/>
    <lineage>
        <taxon>Eukaryota</taxon>
        <taxon>Discoba</taxon>
        <taxon>Euglenozoa</taxon>
        <taxon>Kinetoplastea</taxon>
        <taxon>Metakinetoplastina</taxon>
        <taxon>Trypanosomatida</taxon>
        <taxon>Trypanosomatidae</taxon>
        <taxon>Trypanosoma</taxon>
    </lineage>
</organism>
<dbReference type="VEuPathDB" id="TriTrypDB:TM35_000241790"/>
<dbReference type="AlphaFoldDB" id="A0A1X0NS67"/>